<evidence type="ECO:0000256" key="1">
    <source>
        <dbReference type="SAM" id="Coils"/>
    </source>
</evidence>
<evidence type="ECO:0000256" key="2">
    <source>
        <dbReference type="SAM" id="MobiDB-lite"/>
    </source>
</evidence>
<feature type="coiled-coil region" evidence="1">
    <location>
        <begin position="308"/>
        <end position="342"/>
    </location>
</feature>
<feature type="compositionally biased region" description="Polar residues" evidence="2">
    <location>
        <begin position="789"/>
        <end position="814"/>
    </location>
</feature>
<reference evidence="4 5" key="1">
    <citation type="journal article" date="2019" name="Nat. Ecol. Evol.">
        <title>Megaphylogeny resolves global patterns of mushroom evolution.</title>
        <authorList>
            <person name="Varga T."/>
            <person name="Krizsan K."/>
            <person name="Foldi C."/>
            <person name="Dima B."/>
            <person name="Sanchez-Garcia M."/>
            <person name="Sanchez-Ramirez S."/>
            <person name="Szollosi G.J."/>
            <person name="Szarkandi J.G."/>
            <person name="Papp V."/>
            <person name="Albert L."/>
            <person name="Andreopoulos W."/>
            <person name="Angelini C."/>
            <person name="Antonin V."/>
            <person name="Barry K.W."/>
            <person name="Bougher N.L."/>
            <person name="Buchanan P."/>
            <person name="Buyck B."/>
            <person name="Bense V."/>
            <person name="Catcheside P."/>
            <person name="Chovatia M."/>
            <person name="Cooper J."/>
            <person name="Damon W."/>
            <person name="Desjardin D."/>
            <person name="Finy P."/>
            <person name="Geml J."/>
            <person name="Haridas S."/>
            <person name="Hughes K."/>
            <person name="Justo A."/>
            <person name="Karasinski D."/>
            <person name="Kautmanova I."/>
            <person name="Kiss B."/>
            <person name="Kocsube S."/>
            <person name="Kotiranta H."/>
            <person name="LaButti K.M."/>
            <person name="Lechner B.E."/>
            <person name="Liimatainen K."/>
            <person name="Lipzen A."/>
            <person name="Lukacs Z."/>
            <person name="Mihaltcheva S."/>
            <person name="Morgado L.N."/>
            <person name="Niskanen T."/>
            <person name="Noordeloos M.E."/>
            <person name="Ohm R.A."/>
            <person name="Ortiz-Santana B."/>
            <person name="Ovrebo C."/>
            <person name="Racz N."/>
            <person name="Riley R."/>
            <person name="Savchenko A."/>
            <person name="Shiryaev A."/>
            <person name="Soop K."/>
            <person name="Spirin V."/>
            <person name="Szebenyi C."/>
            <person name="Tomsovsky M."/>
            <person name="Tulloss R.E."/>
            <person name="Uehling J."/>
            <person name="Grigoriev I.V."/>
            <person name="Vagvolgyi C."/>
            <person name="Papp T."/>
            <person name="Martin F.M."/>
            <person name="Miettinen O."/>
            <person name="Hibbett D.S."/>
            <person name="Nagy L.G."/>
        </authorList>
    </citation>
    <scope>NUCLEOTIDE SEQUENCE [LARGE SCALE GENOMIC DNA]</scope>
    <source>
        <strain evidence="4 5">CBS 166.37</strain>
    </source>
</reference>
<dbReference type="Proteomes" id="UP000308652">
    <property type="component" value="Unassembled WGS sequence"/>
</dbReference>
<gene>
    <name evidence="4" type="ORF">BDQ12DRAFT_680349</name>
</gene>
<keyword evidence="1" id="KW-0175">Coiled coil</keyword>
<dbReference type="STRING" id="68775.A0A5C3M4C3"/>
<evidence type="ECO:0000259" key="3">
    <source>
        <dbReference type="Pfam" id="PF11265"/>
    </source>
</evidence>
<organism evidence="4 5">
    <name type="scientific">Crucibulum laeve</name>
    <dbReference type="NCBI Taxonomy" id="68775"/>
    <lineage>
        <taxon>Eukaryota</taxon>
        <taxon>Fungi</taxon>
        <taxon>Dikarya</taxon>
        <taxon>Basidiomycota</taxon>
        <taxon>Agaricomycotina</taxon>
        <taxon>Agaricomycetes</taxon>
        <taxon>Agaricomycetidae</taxon>
        <taxon>Agaricales</taxon>
        <taxon>Agaricineae</taxon>
        <taxon>Nidulariaceae</taxon>
        <taxon>Crucibulum</taxon>
    </lineage>
</organism>
<dbReference type="AlphaFoldDB" id="A0A5C3M4C3"/>
<dbReference type="Pfam" id="PF11265">
    <property type="entry name" value="Med25_VWA"/>
    <property type="match status" value="1"/>
</dbReference>
<dbReference type="InterPro" id="IPR021419">
    <property type="entry name" value="Mediator_Med25_VWA"/>
</dbReference>
<dbReference type="OrthoDB" id="7690434at2759"/>
<proteinExistence type="predicted"/>
<feature type="compositionally biased region" description="Low complexity" evidence="2">
    <location>
        <begin position="271"/>
        <end position="286"/>
    </location>
</feature>
<feature type="region of interest" description="Disordered" evidence="2">
    <location>
        <begin position="415"/>
        <end position="477"/>
    </location>
</feature>
<protein>
    <recommendedName>
        <fullName evidence="3">Mediator of RNA polymerase II transcription subunit 25 von Willebrand factor type A domain-containing protein</fullName>
    </recommendedName>
</protein>
<evidence type="ECO:0000313" key="4">
    <source>
        <dbReference type="EMBL" id="TFK40100.1"/>
    </source>
</evidence>
<name>A0A5C3M4C3_9AGAR</name>
<feature type="compositionally biased region" description="Polar residues" evidence="2">
    <location>
        <begin position="426"/>
        <end position="477"/>
    </location>
</feature>
<feature type="region of interest" description="Disordered" evidence="2">
    <location>
        <begin position="379"/>
        <end position="403"/>
    </location>
</feature>
<feature type="compositionally biased region" description="Polar residues" evidence="2">
    <location>
        <begin position="521"/>
        <end position="538"/>
    </location>
</feature>
<feature type="compositionally biased region" description="Low complexity" evidence="2">
    <location>
        <begin position="254"/>
        <end position="263"/>
    </location>
</feature>
<evidence type="ECO:0000313" key="5">
    <source>
        <dbReference type="Proteomes" id="UP000308652"/>
    </source>
</evidence>
<feature type="region of interest" description="Disordered" evidence="2">
    <location>
        <begin position="521"/>
        <end position="545"/>
    </location>
</feature>
<accession>A0A5C3M4C3</accession>
<dbReference type="EMBL" id="ML213597">
    <property type="protein sequence ID" value="TFK40100.1"/>
    <property type="molecule type" value="Genomic_DNA"/>
</dbReference>
<sequence length="844" mass="91602">MSLDLPSVDIIAVAFVVESSLTVAAEWTRIFVDYVPHMLKRLTDAHPGYKLRLGIVTYGPVDTVPSPLLCNRLFIDYPPVLKVMRENPLQLGIGKTNSGGGNGMAALEGLVAAVELFDSLQLPPQAKDTLNTFHIFHVAACSPDSAQHPQFNNSPALDLTTWDTLPSELKQRKINLSSIHLRPQIPRLSELSTTAITTSITSPWFKLQPLHHIVLVGFSSPTQLLKTNKRLGENQSTDRPPDMKRPKLSPPQETSPKLSSTKTPPLPPTQLPSAPVLSQSQSLPPSMIRTPAAGSLTQVPPANRLPQQQQLLDHVRTVEEKLRQLEASIKHAEAMGEKEKAEQYTQEFKKRKEAHAKFLKAISTYAQTQQMNAMLLKQQVHGQPQVPSEVGNQSHSQPTPGVPLIARVQSSPIHSHQEVVPPTFGPQDTSSDNGVTAPSMAQSSVPTQSHNRSLSTGAPNLGQSPSLHPQSLSNMSPRTQMPVNVQAQMQKLLEQRNRASHANANMPVPTNQAQTHADVTSNAGMSQGSSANATQPNLLQGGEPMPPTKPTIVPVWQGFMSFNGTSNATKKEVRTAVIASTQPNSVAACRSDTWPTKFTLVPTRDPAVALPDLHIWIKRHNPVLCTFLPQPNVPDSKGNDQYYRMFVGLLAQRKIYATAAWTLPSGAQETNLLVFPANNNQLMGAFFPVSGIPEMPRPSKPSIPANLPMNLNLNPQFMAHMRSLPADKQAQFMMQMHQQGQFSNQGMMALAQKQQQLAHLQSKQDSNGSTVPPSYGNMSLPMQLLAPQNGPNGSNPMNLGTGLSNANLSRSSSGGMPGGVSYEMLQSFMQRNPDGGSGAGMGPT</sequence>
<feature type="domain" description="Mediator of RNA polymerase II transcription subunit 25 von Willebrand factor type A" evidence="3">
    <location>
        <begin position="13"/>
        <end position="197"/>
    </location>
</feature>
<feature type="compositionally biased region" description="Polar residues" evidence="2">
    <location>
        <begin position="380"/>
        <end position="399"/>
    </location>
</feature>
<feature type="region of interest" description="Disordered" evidence="2">
    <location>
        <begin position="228"/>
        <end position="300"/>
    </location>
</feature>
<keyword evidence="5" id="KW-1185">Reference proteome</keyword>
<feature type="region of interest" description="Disordered" evidence="2">
    <location>
        <begin position="756"/>
        <end position="818"/>
    </location>
</feature>